<evidence type="ECO:0000259" key="11">
    <source>
        <dbReference type="PROSITE" id="PS50011"/>
    </source>
</evidence>
<gene>
    <name evidence="12" type="primary">LOC127375813</name>
</gene>
<feature type="compositionally biased region" description="Polar residues" evidence="10">
    <location>
        <begin position="696"/>
        <end position="718"/>
    </location>
</feature>
<keyword evidence="7" id="KW-0067">ATP-binding</keyword>
<dbReference type="PANTHER" id="PTHR47907">
    <property type="entry name" value="PROTEIN KINASE DOMAIN-CONTAINING PROTEIN"/>
    <property type="match status" value="1"/>
</dbReference>
<dbReference type="GeneTree" id="ENSGT00940000155968"/>
<dbReference type="EC" id="2.7.11.1" evidence="1"/>
<evidence type="ECO:0000256" key="3">
    <source>
        <dbReference type="ARBA" id="ARBA00022553"/>
    </source>
</evidence>
<evidence type="ECO:0000256" key="10">
    <source>
        <dbReference type="SAM" id="MobiDB-lite"/>
    </source>
</evidence>
<evidence type="ECO:0000256" key="8">
    <source>
        <dbReference type="ARBA" id="ARBA00047899"/>
    </source>
</evidence>
<dbReference type="SMART" id="SM00220">
    <property type="entry name" value="S_TKc"/>
    <property type="match status" value="1"/>
</dbReference>
<evidence type="ECO:0000256" key="4">
    <source>
        <dbReference type="ARBA" id="ARBA00022679"/>
    </source>
</evidence>
<organism evidence="12 13">
    <name type="scientific">Dicentrarchus labrax</name>
    <name type="common">European seabass</name>
    <name type="synonym">Morone labrax</name>
    <dbReference type="NCBI Taxonomy" id="13489"/>
    <lineage>
        <taxon>Eukaryota</taxon>
        <taxon>Metazoa</taxon>
        <taxon>Chordata</taxon>
        <taxon>Craniata</taxon>
        <taxon>Vertebrata</taxon>
        <taxon>Euteleostomi</taxon>
        <taxon>Actinopterygii</taxon>
        <taxon>Neopterygii</taxon>
        <taxon>Teleostei</taxon>
        <taxon>Neoteleostei</taxon>
        <taxon>Acanthomorphata</taxon>
        <taxon>Eupercaria</taxon>
        <taxon>Moronidae</taxon>
        <taxon>Dicentrarchus</taxon>
    </lineage>
</organism>
<dbReference type="FunFam" id="1.10.510.10:FF:000072">
    <property type="entry name" value="AP2 associated kinase 1"/>
    <property type="match status" value="1"/>
</dbReference>
<dbReference type="InterPro" id="IPR000719">
    <property type="entry name" value="Prot_kinase_dom"/>
</dbReference>
<evidence type="ECO:0000313" key="12">
    <source>
        <dbReference type="Ensembl" id="ENSDLAP00005048959.2"/>
    </source>
</evidence>
<keyword evidence="6" id="KW-0418">Kinase</keyword>
<evidence type="ECO:0000313" key="13">
    <source>
        <dbReference type="Proteomes" id="UP000694389"/>
    </source>
</evidence>
<protein>
    <recommendedName>
        <fullName evidence="1">non-specific serine/threonine protein kinase</fullName>
        <ecNumber evidence="1">2.7.11.1</ecNumber>
    </recommendedName>
</protein>
<dbReference type="PROSITE" id="PS50011">
    <property type="entry name" value="PROTEIN_KINASE_DOM"/>
    <property type="match status" value="1"/>
</dbReference>
<dbReference type="PROSITE" id="PS00108">
    <property type="entry name" value="PROTEIN_KINASE_ST"/>
    <property type="match status" value="1"/>
</dbReference>
<dbReference type="Proteomes" id="UP000694389">
    <property type="component" value="Unassembled WGS sequence"/>
</dbReference>
<feature type="region of interest" description="Disordered" evidence="10">
    <location>
        <begin position="777"/>
        <end position="797"/>
    </location>
</feature>
<evidence type="ECO:0000256" key="2">
    <source>
        <dbReference type="ARBA" id="ARBA00022527"/>
    </source>
</evidence>
<keyword evidence="5" id="KW-0547">Nucleotide-binding</keyword>
<dbReference type="Ensembl" id="ENSDLAT00005052186.2">
    <property type="protein sequence ID" value="ENSDLAP00005048959.2"/>
    <property type="gene ID" value="ENSDLAG00005021224.2"/>
</dbReference>
<evidence type="ECO:0000256" key="7">
    <source>
        <dbReference type="ARBA" id="ARBA00022840"/>
    </source>
</evidence>
<reference evidence="12" key="1">
    <citation type="submission" date="2025-08" db="UniProtKB">
        <authorList>
            <consortium name="Ensembl"/>
        </authorList>
    </citation>
    <scope>IDENTIFICATION</scope>
</reference>
<feature type="domain" description="Protein kinase" evidence="11">
    <location>
        <begin position="45"/>
        <end position="311"/>
    </location>
</feature>
<comment type="catalytic activity">
    <reaction evidence="8">
        <text>L-threonyl-[protein] + ATP = O-phospho-L-threonyl-[protein] + ADP + H(+)</text>
        <dbReference type="Rhea" id="RHEA:46608"/>
        <dbReference type="Rhea" id="RHEA-COMP:11060"/>
        <dbReference type="Rhea" id="RHEA-COMP:11605"/>
        <dbReference type="ChEBI" id="CHEBI:15378"/>
        <dbReference type="ChEBI" id="CHEBI:30013"/>
        <dbReference type="ChEBI" id="CHEBI:30616"/>
        <dbReference type="ChEBI" id="CHEBI:61977"/>
        <dbReference type="ChEBI" id="CHEBI:456216"/>
        <dbReference type="EC" id="2.7.11.1"/>
    </reaction>
</comment>
<dbReference type="InterPro" id="IPR008271">
    <property type="entry name" value="Ser/Thr_kinase_AS"/>
</dbReference>
<feature type="region of interest" description="Disordered" evidence="10">
    <location>
        <begin position="342"/>
        <end position="380"/>
    </location>
</feature>
<comment type="catalytic activity">
    <reaction evidence="9">
        <text>L-seryl-[protein] + ATP = O-phospho-L-seryl-[protein] + ADP + H(+)</text>
        <dbReference type="Rhea" id="RHEA:17989"/>
        <dbReference type="Rhea" id="RHEA-COMP:9863"/>
        <dbReference type="Rhea" id="RHEA-COMP:11604"/>
        <dbReference type="ChEBI" id="CHEBI:15378"/>
        <dbReference type="ChEBI" id="CHEBI:29999"/>
        <dbReference type="ChEBI" id="CHEBI:30616"/>
        <dbReference type="ChEBI" id="CHEBI:83421"/>
        <dbReference type="ChEBI" id="CHEBI:456216"/>
        <dbReference type="EC" id="2.7.11.1"/>
    </reaction>
</comment>
<dbReference type="InterPro" id="IPR011009">
    <property type="entry name" value="Kinase-like_dom_sf"/>
</dbReference>
<keyword evidence="13" id="KW-1185">Reference proteome</keyword>
<reference evidence="12" key="2">
    <citation type="submission" date="2025-09" db="UniProtKB">
        <authorList>
            <consortium name="Ensembl"/>
        </authorList>
    </citation>
    <scope>IDENTIFICATION</scope>
</reference>
<accession>A0A8C4HWF4</accession>
<keyword evidence="3" id="KW-0597">Phosphoprotein</keyword>
<name>A0A8C4HWF4_DICLA</name>
<dbReference type="GO" id="GO:0005524">
    <property type="term" value="F:ATP binding"/>
    <property type="evidence" value="ECO:0007669"/>
    <property type="project" value="UniProtKB-KW"/>
</dbReference>
<sequence length="885" mass="95504">MKKFFDSRRELVSSGPGSGAGGGGAGSGGGGSFIGRVFTIGRYQVTVEEIVAEGGFAIVFLVRTHQGLRCALKRMYVNNEHDLQVCNLEIQIMRDLVGNKNIVGFLDSSITAVGAGDVWEVLILMDFCRGGQVVNLMNQRLQTGFTEAEVLQIFCDTCEAVARLHQCKTPIVHRDLKVENILLHDRGHYVLCDFGSATNRFQNPQTEGVPVVEEEIKKYTTLSYRAPEMVNLYGGKIITTKADIWAMGCLLYKLCYFTLPFGESQVAICDGSFTIPDNSRYSQDMHCLIRYMLEPDPDKRPDIYQISYFAFKLARRECSVPNVHNSPIPAKLPEPIRASEAVAKKSQTKARLTDPIPTMETSIAPRQRPKAGQAQPQPISGILPIQPALTPRKRPNVAAGAPQAIGMSSSVCVCMNVPPTAAAAVQPAQQAPAQPVQTANMQPQATPQHQQLLMKQQQVAAFLSPQSNQQVGILTAGRVIHKVGSLTPPSSPKMAPKSGHRRILSDVTHSAVFGVPVSKSTQLLQAAAAEASLNKSKSASTTPSGSPCSSQQSVYHPGDSDVQAAFTAPNPQPSWNPFGDDNFSKLTAEELLNKDFAKLSFISLSFFCSFFICIQNPPSLPFSLSCHLLPPTTLPSSLSGLLTEKLIEGLKSPEISLLLPDLLTLADPFNSSAESSTNGTSSVFVPCLDLKFPSNTAPTQPSTTFHQPTPSTFAQNHSQHVHEPAKGAEVPTDVFSQALFQIKQEEACDVFANAPFPRPALSAQQQLDVFSQAPFGKRKEATGAHPKTSYPHAAGAQGVSPDQGVLGQVAQQPFRPQALAKYSRHFEGPVPQQPVAAHKVVSNVSRQAAVASVPVGPLHSWTSDVSTVDPFVSAPFHLKAPQEKP</sequence>
<dbReference type="SUPFAM" id="SSF56112">
    <property type="entry name" value="Protein kinase-like (PK-like)"/>
    <property type="match status" value="1"/>
</dbReference>
<dbReference type="CDD" id="cd14037">
    <property type="entry name" value="STKc_NAK_like"/>
    <property type="match status" value="1"/>
</dbReference>
<dbReference type="AlphaFoldDB" id="A0A8C4HWF4"/>
<dbReference type="Gene3D" id="1.10.510.10">
    <property type="entry name" value="Transferase(Phosphotransferase) domain 1"/>
    <property type="match status" value="1"/>
</dbReference>
<keyword evidence="2" id="KW-0723">Serine/threonine-protein kinase</keyword>
<feature type="region of interest" description="Disordered" evidence="10">
    <location>
        <begin position="696"/>
        <end position="727"/>
    </location>
</feature>
<dbReference type="GO" id="GO:0004674">
    <property type="term" value="F:protein serine/threonine kinase activity"/>
    <property type="evidence" value="ECO:0007669"/>
    <property type="project" value="UniProtKB-KW"/>
</dbReference>
<dbReference type="PANTHER" id="PTHR47907:SF5">
    <property type="entry name" value="AP2 ASSOCIATED KINASE 1"/>
    <property type="match status" value="1"/>
</dbReference>
<keyword evidence="4" id="KW-0808">Transferase</keyword>
<feature type="compositionally biased region" description="Polar residues" evidence="10">
    <location>
        <begin position="541"/>
        <end position="554"/>
    </location>
</feature>
<evidence type="ECO:0000256" key="1">
    <source>
        <dbReference type="ARBA" id="ARBA00012513"/>
    </source>
</evidence>
<evidence type="ECO:0000256" key="9">
    <source>
        <dbReference type="ARBA" id="ARBA00048679"/>
    </source>
</evidence>
<proteinExistence type="predicted"/>
<dbReference type="InterPro" id="IPR051744">
    <property type="entry name" value="AP2_assoc_SerThr_kinase"/>
</dbReference>
<evidence type="ECO:0000256" key="6">
    <source>
        <dbReference type="ARBA" id="ARBA00022777"/>
    </source>
</evidence>
<feature type="region of interest" description="Disordered" evidence="10">
    <location>
        <begin position="535"/>
        <end position="575"/>
    </location>
</feature>
<dbReference type="Pfam" id="PF00069">
    <property type="entry name" value="Pkinase"/>
    <property type="match status" value="1"/>
</dbReference>
<evidence type="ECO:0000256" key="5">
    <source>
        <dbReference type="ARBA" id="ARBA00022741"/>
    </source>
</evidence>